<dbReference type="AlphaFoldDB" id="A0AAP2CPM1"/>
<organism evidence="2 3">
    <name type="scientific">Harenicola maris</name>
    <dbReference type="NCBI Taxonomy" id="2841044"/>
    <lineage>
        <taxon>Bacteria</taxon>
        <taxon>Pseudomonadati</taxon>
        <taxon>Pseudomonadota</taxon>
        <taxon>Alphaproteobacteria</taxon>
        <taxon>Rhodobacterales</taxon>
        <taxon>Paracoccaceae</taxon>
        <taxon>Harenicola</taxon>
    </lineage>
</organism>
<sequence>MRRIFLVLILPVFLAACGAAEPVWAPDEAVQKALYRSGEPTSISLYTMVSNSTGKGEHSGLLINGAHRVMFDPAGTFGHSTVPERNDVHYGITPRVLEHYIDYHARETYHVVVQTVEVSPEIAALAMRVAQDYGAVPKAHCTNSITTVLGQIPGFQSIKHTWWPTRAMKDFGNLPGVQTQRIYDDSPDDRSDVAALANNG</sequence>
<proteinExistence type="predicted"/>
<comment type="caution">
    <text evidence="2">The sequence shown here is derived from an EMBL/GenBank/DDBJ whole genome shotgun (WGS) entry which is preliminary data.</text>
</comment>
<accession>A0AAP2CPM1</accession>
<dbReference type="Proteomes" id="UP001315686">
    <property type="component" value="Unassembled WGS sequence"/>
</dbReference>
<keyword evidence="3" id="KW-1185">Reference proteome</keyword>
<reference evidence="2 3" key="1">
    <citation type="journal article" date="2021" name="Arch. Microbiol.">
        <title>Harenicola maris gen. nov., sp. nov. isolated from the Sea of Japan shallow sediments.</title>
        <authorList>
            <person name="Romanenko L.A."/>
            <person name="Kurilenko V.V."/>
            <person name="Chernysheva N.Y."/>
            <person name="Tekutyeva L.A."/>
            <person name="Velansky P.V."/>
            <person name="Svetashev V.I."/>
            <person name="Isaeva M.P."/>
        </authorList>
    </citation>
    <scope>NUCLEOTIDE SEQUENCE [LARGE SCALE GENOMIC DNA]</scope>
    <source>
        <strain evidence="2 3">KMM 3653</strain>
    </source>
</reference>
<dbReference type="EMBL" id="JADQAZ010000002">
    <property type="protein sequence ID" value="MBT0958029.1"/>
    <property type="molecule type" value="Genomic_DNA"/>
</dbReference>
<evidence type="ECO:0000313" key="2">
    <source>
        <dbReference type="EMBL" id="MBT0958029.1"/>
    </source>
</evidence>
<dbReference type="PROSITE" id="PS51257">
    <property type="entry name" value="PROKAR_LIPOPROTEIN"/>
    <property type="match status" value="1"/>
</dbReference>
<keyword evidence="1" id="KW-0732">Signal</keyword>
<name>A0AAP2CPM1_9RHOB</name>
<protein>
    <recommendedName>
        <fullName evidence="4">Lipoprotein</fullName>
    </recommendedName>
</protein>
<evidence type="ECO:0000313" key="3">
    <source>
        <dbReference type="Proteomes" id="UP001315686"/>
    </source>
</evidence>
<feature type="signal peptide" evidence="1">
    <location>
        <begin position="1"/>
        <end position="25"/>
    </location>
</feature>
<dbReference type="RefSeq" id="WP_327794245.1">
    <property type="nucleotide sequence ID" value="NZ_JADQAZ010000002.1"/>
</dbReference>
<gene>
    <name evidence="2" type="ORF">IV417_11585</name>
</gene>
<evidence type="ECO:0000256" key="1">
    <source>
        <dbReference type="SAM" id="SignalP"/>
    </source>
</evidence>
<evidence type="ECO:0008006" key="4">
    <source>
        <dbReference type="Google" id="ProtNLM"/>
    </source>
</evidence>
<feature type="chain" id="PRO_5042947360" description="Lipoprotein" evidence="1">
    <location>
        <begin position="26"/>
        <end position="200"/>
    </location>
</feature>